<evidence type="ECO:0000256" key="4">
    <source>
        <dbReference type="ARBA" id="ARBA00022485"/>
    </source>
</evidence>
<dbReference type="InterPro" id="IPR015928">
    <property type="entry name" value="Aconitase/3IPM_dehydase_swvl"/>
</dbReference>
<dbReference type="InterPro" id="IPR000573">
    <property type="entry name" value="AconitaseA/IPMdHydase_ssu_swvl"/>
</dbReference>
<dbReference type="Gene3D" id="6.10.190.10">
    <property type="match status" value="1"/>
</dbReference>
<evidence type="ECO:0000259" key="10">
    <source>
        <dbReference type="Pfam" id="PF00330"/>
    </source>
</evidence>
<reference evidence="12 13" key="1">
    <citation type="submission" date="2020-06" db="EMBL/GenBank/DDBJ databases">
        <title>Acidovorax antarctica sp. nov., isolated from Corinth ice sheet soil, Antarctic Fields Peninsula.</title>
        <authorList>
            <person name="Xu Q."/>
            <person name="Peng F."/>
        </authorList>
    </citation>
    <scope>NUCLEOTIDE SEQUENCE [LARGE SCALE GENOMIC DNA]</scope>
    <source>
        <strain evidence="12 13">16-35-5</strain>
        <plasmid evidence="12 13">unnamed1</plasmid>
    </source>
</reference>
<dbReference type="KEGG" id="aant:HUK68_21770"/>
<proteinExistence type="inferred from homology"/>
<evidence type="ECO:0000256" key="9">
    <source>
        <dbReference type="RuleBase" id="RU361275"/>
    </source>
</evidence>
<evidence type="ECO:0000259" key="11">
    <source>
        <dbReference type="Pfam" id="PF00694"/>
    </source>
</evidence>
<geneLocation type="plasmid" evidence="12 13">
    <name>unnamed1</name>
</geneLocation>
<dbReference type="GO" id="GO:0003994">
    <property type="term" value="F:aconitate hydratase activity"/>
    <property type="evidence" value="ECO:0007669"/>
    <property type="project" value="UniProtKB-EC"/>
</dbReference>
<dbReference type="InterPro" id="IPR036008">
    <property type="entry name" value="Aconitase_4Fe-4S_dom"/>
</dbReference>
<dbReference type="Gene3D" id="3.30.499.10">
    <property type="entry name" value="Aconitase, domain 3"/>
    <property type="match status" value="2"/>
</dbReference>
<dbReference type="PRINTS" id="PR00415">
    <property type="entry name" value="ACONITASE"/>
</dbReference>
<keyword evidence="5" id="KW-0479">Metal-binding</keyword>
<protein>
    <recommendedName>
        <fullName evidence="9">Aconitate hydratase</fullName>
        <shortName evidence="9">Aconitase</shortName>
        <ecNumber evidence="9">4.2.1.3</ecNumber>
    </recommendedName>
</protein>
<evidence type="ECO:0000313" key="12">
    <source>
        <dbReference type="EMBL" id="QKV55542.1"/>
    </source>
</evidence>
<dbReference type="GO" id="GO:0006099">
    <property type="term" value="P:tricarboxylic acid cycle"/>
    <property type="evidence" value="ECO:0007669"/>
    <property type="project" value="UniProtKB-UniPathway"/>
</dbReference>
<dbReference type="NCBIfam" id="NF009520">
    <property type="entry name" value="PRK12881.1"/>
    <property type="match status" value="1"/>
</dbReference>
<keyword evidence="7 9" id="KW-0411">Iron-sulfur</keyword>
<dbReference type="InterPro" id="IPR006249">
    <property type="entry name" value="Aconitase/IRP2"/>
</dbReference>
<dbReference type="PROSITE" id="PS00450">
    <property type="entry name" value="ACONITASE_1"/>
    <property type="match status" value="1"/>
</dbReference>
<comment type="function">
    <text evidence="9">Catalyzes the isomerization of citrate to isocitrate via cis-aconitate.</text>
</comment>
<gene>
    <name evidence="12" type="primary">acnA</name>
    <name evidence="12" type="ORF">HUK68_21770</name>
</gene>
<dbReference type="InterPro" id="IPR001030">
    <property type="entry name" value="Acoase/IPM_deHydtase_lsu_aba"/>
</dbReference>
<comment type="pathway">
    <text evidence="2">Carbohydrate metabolism; tricarboxylic acid cycle; isocitrate from oxaloacetate: step 2/2.</text>
</comment>
<comment type="catalytic activity">
    <reaction evidence="8 9">
        <text>citrate = D-threo-isocitrate</text>
        <dbReference type="Rhea" id="RHEA:10336"/>
        <dbReference type="ChEBI" id="CHEBI:15562"/>
        <dbReference type="ChEBI" id="CHEBI:16947"/>
        <dbReference type="EC" id="4.2.1.3"/>
    </reaction>
</comment>
<keyword evidence="13" id="KW-1185">Reference proteome</keyword>
<comment type="cofactor">
    <cofactor evidence="1">
        <name>[4Fe-4S] cluster</name>
        <dbReference type="ChEBI" id="CHEBI:49883"/>
    </cofactor>
</comment>
<keyword evidence="4 9" id="KW-0004">4Fe-4S</keyword>
<dbReference type="Proteomes" id="UP000509579">
    <property type="component" value="Plasmid unnamed1"/>
</dbReference>
<dbReference type="EMBL" id="CP054841">
    <property type="protein sequence ID" value="QKV55542.1"/>
    <property type="molecule type" value="Genomic_DNA"/>
</dbReference>
<feature type="domain" description="Aconitase/3-isopropylmalate dehydratase large subunit alpha/beta/alpha" evidence="10">
    <location>
        <begin position="71"/>
        <end position="542"/>
    </location>
</feature>
<sequence length="877" mass="93433">MENTEIPVLALRANGIAYQATDLHGIAGTQLAQMPVVLRLLLENAARNMAGSERAAAIAALLAWTQTGSSEAEIAYQPGRVLMHDTTSTPALVDLAAMRSTLAEAGVDPSVLNSSLPVDVSVDHSLAVEAFARPDAPQRNMEFEIRRNAERYGFLQWASKVLQGVRIHPPGTGIMHTVNLEQLATVVTTEQRAGQDWLVPDMMIGTDSHTPMINGIGVLGWGVGGLEAQTVMFGLPTMLRIPEVIGVRLSGRLRPGVLATDLALTVTSRLRAIGVSGEFVEFFGPGVATLTAGDRAVVANMAPEYGATTGFFPVDEATLDYLRTTGRSAEAIERVRVLTQAIGLWFDPAATPRFTRSIDVDLDSIGMHVAGPRRPQDLRGFGETAELLKALDFQPKGRAGGMPRHPIVIAAITSCTNTSDPRLLVAAGLVARKARALGLKVPSWVKTSTGPGSPAAADYLARAGLTEDLSAVGFDIVGYGCTTCIGNPGQLLPAVQAAMAAGAIHPVAVLSGNRNFAGRVHPDLDLGFLMSPPLVIAFALAGNAEVDLRVDPIQVTPAGREVFLHDLWPTPEEIEAWLSASQDPADYRRAFQIATWNPLWHQLPAPSTPLYPWAPQSTALRRPPFADLGEGSLLGQFSAYPLLVVGDDITTDHISPASAIPRDSLVADFLVERGDDRGDLNVFASRRGNWEVMVRGAFHSKTLKNLLAPGVPVAHTLHVPSGAVMPLYDAARRYAAEGDSVVLVAGERYGTGSSRDWAAKGQRLLGIRSVLANSFERIHRSNLIGMGILPLRFPAGVTPLSLQLAPGDRIAVEALPDAIEPRCAVPVRILRAHGGSEQLTATAAVETQLEVALLRAGGVIPSTLQRMLAEHREQMAA</sequence>
<evidence type="ECO:0000256" key="1">
    <source>
        <dbReference type="ARBA" id="ARBA00001966"/>
    </source>
</evidence>
<dbReference type="NCBIfam" id="NF006757">
    <property type="entry name" value="PRK09277.1"/>
    <property type="match status" value="1"/>
</dbReference>
<dbReference type="Pfam" id="PF00694">
    <property type="entry name" value="Aconitase_C"/>
    <property type="match status" value="1"/>
</dbReference>
<dbReference type="Gene3D" id="3.20.19.10">
    <property type="entry name" value="Aconitase, domain 4"/>
    <property type="match status" value="1"/>
</dbReference>
<dbReference type="AlphaFoldDB" id="A0A6N1XBT0"/>
<dbReference type="PROSITE" id="PS01244">
    <property type="entry name" value="ACONITASE_2"/>
    <property type="match status" value="1"/>
</dbReference>
<keyword evidence="9 12" id="KW-0456">Lyase</keyword>
<dbReference type="NCBIfam" id="TIGR01341">
    <property type="entry name" value="aconitase_1"/>
    <property type="match status" value="1"/>
</dbReference>
<organism evidence="12 13">
    <name type="scientific">Comamonas antarctica</name>
    <dbReference type="NCBI Taxonomy" id="2743470"/>
    <lineage>
        <taxon>Bacteria</taxon>
        <taxon>Pseudomonadati</taxon>
        <taxon>Pseudomonadota</taxon>
        <taxon>Betaproteobacteria</taxon>
        <taxon>Burkholderiales</taxon>
        <taxon>Comamonadaceae</taxon>
        <taxon>Comamonas</taxon>
    </lineage>
</organism>
<comment type="similarity">
    <text evidence="3 9">Belongs to the aconitase/IPM isomerase family.</text>
</comment>
<keyword evidence="12" id="KW-0614">Plasmid</keyword>
<accession>A0A6N1XBT0</accession>
<dbReference type="RefSeq" id="WP_175506328.1">
    <property type="nucleotide sequence ID" value="NZ_CP054841.1"/>
</dbReference>
<evidence type="ECO:0000256" key="7">
    <source>
        <dbReference type="ARBA" id="ARBA00023014"/>
    </source>
</evidence>
<keyword evidence="6 9" id="KW-0408">Iron</keyword>
<dbReference type="EC" id="4.2.1.3" evidence="9"/>
<name>A0A6N1XBT0_9BURK</name>
<dbReference type="InterPro" id="IPR015931">
    <property type="entry name" value="Acnase/IPM_dHydase_lsu_aba_1/3"/>
</dbReference>
<dbReference type="GO" id="GO:0046872">
    <property type="term" value="F:metal ion binding"/>
    <property type="evidence" value="ECO:0007669"/>
    <property type="project" value="UniProtKB-KW"/>
</dbReference>
<evidence type="ECO:0000256" key="6">
    <source>
        <dbReference type="ARBA" id="ARBA00023004"/>
    </source>
</evidence>
<dbReference type="SUPFAM" id="SSF53732">
    <property type="entry name" value="Aconitase iron-sulfur domain"/>
    <property type="match status" value="1"/>
</dbReference>
<evidence type="ECO:0000256" key="5">
    <source>
        <dbReference type="ARBA" id="ARBA00022723"/>
    </source>
</evidence>
<feature type="domain" description="Aconitase A/isopropylmalate dehydratase small subunit swivel" evidence="11">
    <location>
        <begin position="669"/>
        <end position="795"/>
    </location>
</feature>
<evidence type="ECO:0000256" key="3">
    <source>
        <dbReference type="ARBA" id="ARBA00007185"/>
    </source>
</evidence>
<dbReference type="InterPro" id="IPR018136">
    <property type="entry name" value="Aconitase_4Fe-4S_BS"/>
</dbReference>
<evidence type="ECO:0000256" key="8">
    <source>
        <dbReference type="ARBA" id="ARBA00023501"/>
    </source>
</evidence>
<dbReference type="GO" id="GO:0051539">
    <property type="term" value="F:4 iron, 4 sulfur cluster binding"/>
    <property type="evidence" value="ECO:0007669"/>
    <property type="project" value="UniProtKB-KW"/>
</dbReference>
<evidence type="ECO:0000256" key="2">
    <source>
        <dbReference type="ARBA" id="ARBA00004717"/>
    </source>
</evidence>
<dbReference type="UniPathway" id="UPA00223">
    <property type="reaction ID" value="UER00718"/>
</dbReference>
<dbReference type="Pfam" id="PF00330">
    <property type="entry name" value="Aconitase"/>
    <property type="match status" value="1"/>
</dbReference>
<dbReference type="SUPFAM" id="SSF52016">
    <property type="entry name" value="LeuD/IlvD-like"/>
    <property type="match status" value="1"/>
</dbReference>
<evidence type="ECO:0000313" key="13">
    <source>
        <dbReference type="Proteomes" id="UP000509579"/>
    </source>
</evidence>
<dbReference type="PANTHER" id="PTHR11670">
    <property type="entry name" value="ACONITASE/IRON-RESPONSIVE ELEMENT FAMILY MEMBER"/>
    <property type="match status" value="1"/>
</dbReference>